<evidence type="ECO:0000313" key="2">
    <source>
        <dbReference type="Proteomes" id="UP000261340"/>
    </source>
</evidence>
<sequence>NDVTSISVTLRVPDLGGFPPSTAVTISLCSCSFSRSRDFCKTKNGILSSPLSRICKLK</sequence>
<reference evidence="1" key="2">
    <citation type="submission" date="2025-09" db="UniProtKB">
        <authorList>
            <consortium name="Ensembl"/>
        </authorList>
    </citation>
    <scope>IDENTIFICATION</scope>
</reference>
<proteinExistence type="predicted"/>
<name>A0A3Q0SDA6_AMPCI</name>
<dbReference type="OMA" id="INCNLMF"/>
<dbReference type="AlphaFoldDB" id="A0A3Q0SDA6"/>
<protein>
    <submittedName>
        <fullName evidence="1">Uncharacterized protein</fullName>
    </submittedName>
</protein>
<keyword evidence="2" id="KW-1185">Reference proteome</keyword>
<accession>A0A3Q0SDA6</accession>
<organism evidence="1 2">
    <name type="scientific">Amphilophus citrinellus</name>
    <name type="common">Midas cichlid</name>
    <name type="synonym">Cichlasoma citrinellum</name>
    <dbReference type="NCBI Taxonomy" id="61819"/>
    <lineage>
        <taxon>Eukaryota</taxon>
        <taxon>Metazoa</taxon>
        <taxon>Chordata</taxon>
        <taxon>Craniata</taxon>
        <taxon>Vertebrata</taxon>
        <taxon>Euteleostomi</taxon>
        <taxon>Actinopterygii</taxon>
        <taxon>Neopterygii</taxon>
        <taxon>Teleostei</taxon>
        <taxon>Neoteleostei</taxon>
        <taxon>Acanthomorphata</taxon>
        <taxon>Ovalentaria</taxon>
        <taxon>Cichlomorphae</taxon>
        <taxon>Cichliformes</taxon>
        <taxon>Cichlidae</taxon>
        <taxon>New World cichlids</taxon>
        <taxon>Cichlasomatinae</taxon>
        <taxon>Heroini</taxon>
        <taxon>Amphilophus</taxon>
    </lineage>
</organism>
<dbReference type="Proteomes" id="UP000261340">
    <property type="component" value="Unplaced"/>
</dbReference>
<dbReference type="GeneTree" id="ENSGT00950000183286"/>
<dbReference type="Ensembl" id="ENSACIT00000018847.1">
    <property type="protein sequence ID" value="ENSACIP00000018355.1"/>
    <property type="gene ID" value="ENSACIG00000014330.1"/>
</dbReference>
<reference evidence="1" key="1">
    <citation type="submission" date="2025-08" db="UniProtKB">
        <authorList>
            <consortium name="Ensembl"/>
        </authorList>
    </citation>
    <scope>IDENTIFICATION</scope>
</reference>
<evidence type="ECO:0000313" key="1">
    <source>
        <dbReference type="Ensembl" id="ENSACIP00000018355.1"/>
    </source>
</evidence>